<gene>
    <name evidence="2" type="ORF">BACCIP111883_04416</name>
</gene>
<dbReference type="Proteomes" id="UP000789833">
    <property type="component" value="Unassembled WGS sequence"/>
</dbReference>
<dbReference type="InterPro" id="IPR014617">
    <property type="entry name" value="YphA_Bacsu"/>
</dbReference>
<keyword evidence="1" id="KW-0472">Membrane</keyword>
<keyword evidence="3" id="KW-1185">Reference proteome</keyword>
<keyword evidence="1" id="KW-1133">Transmembrane helix</keyword>
<evidence type="ECO:0000256" key="1">
    <source>
        <dbReference type="SAM" id="Phobius"/>
    </source>
</evidence>
<evidence type="ECO:0000313" key="3">
    <source>
        <dbReference type="Proteomes" id="UP000789833"/>
    </source>
</evidence>
<dbReference type="RefSeq" id="WP_230505196.1">
    <property type="nucleotide sequence ID" value="NZ_CAKJTJ010000057.1"/>
</dbReference>
<proteinExistence type="predicted"/>
<dbReference type="EMBL" id="CAKJTJ010000057">
    <property type="protein sequence ID" value="CAG9623598.1"/>
    <property type="molecule type" value="Genomic_DNA"/>
</dbReference>
<sequence>METEAMYFYFLSWVCWIIVTFMMQKSALRTFSSIVLLLIIIGSTSNFSIFSFEVSGSFIVLIIAAIILLVKTLKENYFLHYFSITTISLAYVCFIIYEIFDPVWILINRTWILAFIMVYLTLLLFKKRDERFVFMLCGLIQGELLNSFVLNSVFSYSVMGEISFLAVLFLASAGLGVWLLFATITVHLDSVIQKRVKERQG</sequence>
<name>A0ABM8YUD3_9BACI</name>
<keyword evidence="1" id="KW-0812">Transmembrane</keyword>
<dbReference type="Pfam" id="PF24124">
    <property type="entry name" value="YphA"/>
    <property type="match status" value="1"/>
</dbReference>
<accession>A0ABM8YUD3</accession>
<feature type="transmembrane region" description="Helical" evidence="1">
    <location>
        <begin position="132"/>
        <end position="150"/>
    </location>
</feature>
<comment type="caution">
    <text evidence="2">The sequence shown here is derived from an EMBL/GenBank/DDBJ whole genome shotgun (WGS) entry which is preliminary data.</text>
</comment>
<organism evidence="2 3">
    <name type="scientific">Sutcliffiella rhizosphaerae</name>
    <dbReference type="NCBI Taxonomy" id="2880967"/>
    <lineage>
        <taxon>Bacteria</taxon>
        <taxon>Bacillati</taxon>
        <taxon>Bacillota</taxon>
        <taxon>Bacilli</taxon>
        <taxon>Bacillales</taxon>
        <taxon>Bacillaceae</taxon>
        <taxon>Sutcliffiella</taxon>
    </lineage>
</organism>
<evidence type="ECO:0008006" key="4">
    <source>
        <dbReference type="Google" id="ProtNLM"/>
    </source>
</evidence>
<feature type="transmembrane region" description="Helical" evidence="1">
    <location>
        <begin position="54"/>
        <end position="70"/>
    </location>
</feature>
<feature type="transmembrane region" description="Helical" evidence="1">
    <location>
        <begin position="162"/>
        <end position="188"/>
    </location>
</feature>
<dbReference type="PIRSF" id="PIRSF036710">
    <property type="entry name" value="YphA_Bacsu"/>
    <property type="match status" value="1"/>
</dbReference>
<evidence type="ECO:0000313" key="2">
    <source>
        <dbReference type="EMBL" id="CAG9623598.1"/>
    </source>
</evidence>
<feature type="transmembrane region" description="Helical" evidence="1">
    <location>
        <begin position="6"/>
        <end position="23"/>
    </location>
</feature>
<protein>
    <recommendedName>
        <fullName evidence="4">NADH dehydrogenase subunit 6</fullName>
    </recommendedName>
</protein>
<feature type="transmembrane region" description="Helical" evidence="1">
    <location>
        <begin position="103"/>
        <end position="125"/>
    </location>
</feature>
<reference evidence="2 3" key="1">
    <citation type="submission" date="2021-10" db="EMBL/GenBank/DDBJ databases">
        <authorList>
            <person name="Criscuolo A."/>
        </authorList>
    </citation>
    <scope>NUCLEOTIDE SEQUENCE [LARGE SCALE GENOMIC DNA]</scope>
    <source>
        <strain evidence="3">CIP 111883</strain>
    </source>
</reference>
<feature type="transmembrane region" description="Helical" evidence="1">
    <location>
        <begin position="77"/>
        <end position="97"/>
    </location>
</feature>